<comment type="caution">
    <text evidence="2">The sequence shown here is derived from an EMBL/GenBank/DDBJ whole genome shotgun (WGS) entry which is preliminary data.</text>
</comment>
<accession>A0A4R1BK82</accession>
<feature type="transmembrane region" description="Helical" evidence="1">
    <location>
        <begin position="12"/>
        <end position="37"/>
    </location>
</feature>
<evidence type="ECO:0000256" key="1">
    <source>
        <dbReference type="SAM" id="Phobius"/>
    </source>
</evidence>
<proteinExistence type="predicted"/>
<dbReference type="Proteomes" id="UP000295334">
    <property type="component" value="Unassembled WGS sequence"/>
</dbReference>
<name>A0A4R1BK82_9BACT</name>
<evidence type="ECO:0000313" key="3">
    <source>
        <dbReference type="Proteomes" id="UP000295334"/>
    </source>
</evidence>
<dbReference type="RefSeq" id="WP_131447911.1">
    <property type="nucleotide sequence ID" value="NZ_SJZI01000008.1"/>
</dbReference>
<reference evidence="2 3" key="1">
    <citation type="submission" date="2019-03" db="EMBL/GenBank/DDBJ databases">
        <authorList>
            <person name="Kim M.K.M."/>
        </authorList>
    </citation>
    <scope>NUCLEOTIDE SEQUENCE [LARGE SCALE GENOMIC DNA]</scope>
    <source>
        <strain evidence="2 3">17J68-12</strain>
    </source>
</reference>
<keyword evidence="3" id="KW-1185">Reference proteome</keyword>
<sequence length="470" mass="51290">MLNNIALDVFIGLAFVFLLYSLLATILMEVIASFFNLRGALLVKAIRVMLEDRSPASLKSRTVIGRLVERSGARLREIYLHIACILPQDTLAKAFYKHPSVKYLSSSVARSKPSYIEPQNFATTLVRILRGRDFDGTLSPMQAIHRTLYPLDTGPTGRSATATVQVGVHDTLTATIQTDTLDQLRQLYIDAAGDVDRFRALLEQWFDETMARANGWYKRHTRNILFVVGFTIAIIGNVDTIKIFRVLSKDKTAREQMVQMAIQAQPALAPAVQHLKDSGRIATNAGSTPADLAADSMLRQTYTMLQDDAAAAGNVLGMGWHDSREWKQYAALRDSLAATKASLKKQPDEAALTARVAVLQSAITQLEPKVHDKFDWSTSLLGWIITGLALTLGAPFWFDLLNKLISIRSAGAKPKPAAKDDDDNAPAATPTAVNVTTVSTGPVPAAATAVGAQQPEFVTDEAFNQKIAQG</sequence>
<keyword evidence="1" id="KW-0472">Membrane</keyword>
<gene>
    <name evidence="2" type="ORF">EPD60_06175</name>
</gene>
<feature type="transmembrane region" description="Helical" evidence="1">
    <location>
        <begin position="380"/>
        <end position="398"/>
    </location>
</feature>
<keyword evidence="1" id="KW-0812">Transmembrane</keyword>
<keyword evidence="1" id="KW-1133">Transmembrane helix</keyword>
<organism evidence="2 3">
    <name type="scientific">Flaviaesturariibacter flavus</name>
    <dbReference type="NCBI Taxonomy" id="2502780"/>
    <lineage>
        <taxon>Bacteria</taxon>
        <taxon>Pseudomonadati</taxon>
        <taxon>Bacteroidota</taxon>
        <taxon>Chitinophagia</taxon>
        <taxon>Chitinophagales</taxon>
        <taxon>Chitinophagaceae</taxon>
        <taxon>Flaviaestuariibacter</taxon>
    </lineage>
</organism>
<dbReference type="OrthoDB" id="6286374at2"/>
<evidence type="ECO:0000313" key="2">
    <source>
        <dbReference type="EMBL" id="TCJ17771.1"/>
    </source>
</evidence>
<dbReference type="EMBL" id="SJZI01000008">
    <property type="protein sequence ID" value="TCJ17771.1"/>
    <property type="molecule type" value="Genomic_DNA"/>
</dbReference>
<feature type="transmembrane region" description="Helical" evidence="1">
    <location>
        <begin position="224"/>
        <end position="244"/>
    </location>
</feature>
<protein>
    <submittedName>
        <fullName evidence="2">Uncharacterized protein</fullName>
    </submittedName>
</protein>
<dbReference type="AlphaFoldDB" id="A0A4R1BK82"/>